<protein>
    <submittedName>
        <fullName evidence="1">Uncharacterized protein</fullName>
    </submittedName>
</protein>
<dbReference type="Proteomes" id="UP000054359">
    <property type="component" value="Unassembled WGS sequence"/>
</dbReference>
<gene>
    <name evidence="1" type="ORF">X975_10969</name>
</gene>
<feature type="non-terminal residue" evidence="1">
    <location>
        <position position="37"/>
    </location>
</feature>
<keyword evidence="2" id="KW-1185">Reference proteome</keyword>
<organism evidence="1 2">
    <name type="scientific">Stegodyphus mimosarum</name>
    <name type="common">African social velvet spider</name>
    <dbReference type="NCBI Taxonomy" id="407821"/>
    <lineage>
        <taxon>Eukaryota</taxon>
        <taxon>Metazoa</taxon>
        <taxon>Ecdysozoa</taxon>
        <taxon>Arthropoda</taxon>
        <taxon>Chelicerata</taxon>
        <taxon>Arachnida</taxon>
        <taxon>Araneae</taxon>
        <taxon>Araneomorphae</taxon>
        <taxon>Entelegynae</taxon>
        <taxon>Eresoidea</taxon>
        <taxon>Eresidae</taxon>
        <taxon>Stegodyphus</taxon>
    </lineage>
</organism>
<reference evidence="1 2" key="1">
    <citation type="submission" date="2013-11" db="EMBL/GenBank/DDBJ databases">
        <title>Genome sequencing of Stegodyphus mimosarum.</title>
        <authorList>
            <person name="Bechsgaard J."/>
        </authorList>
    </citation>
    <scope>NUCLEOTIDE SEQUENCE [LARGE SCALE GENOMIC DNA]</scope>
</reference>
<sequence length="37" mass="4136">MHSLHPYASLCAPLLALFLAVSSLTCIFHSLWHLTLQ</sequence>
<name>A0A087T8U2_STEMI</name>
<dbReference type="AlphaFoldDB" id="A0A087T8U2"/>
<dbReference type="EMBL" id="KK114009">
    <property type="protein sequence ID" value="KFM61531.1"/>
    <property type="molecule type" value="Genomic_DNA"/>
</dbReference>
<evidence type="ECO:0000313" key="1">
    <source>
        <dbReference type="EMBL" id="KFM61531.1"/>
    </source>
</evidence>
<proteinExistence type="predicted"/>
<accession>A0A087T8U2</accession>
<evidence type="ECO:0000313" key="2">
    <source>
        <dbReference type="Proteomes" id="UP000054359"/>
    </source>
</evidence>